<dbReference type="RefSeq" id="WP_065327562.1">
    <property type="nucleotide sequence ID" value="NZ_NFFZ01000004.1"/>
</dbReference>
<protein>
    <submittedName>
        <fullName evidence="1">Uncharacterized protein</fullName>
    </submittedName>
</protein>
<dbReference type="Proteomes" id="UP000194857">
    <property type="component" value="Unassembled WGS sequence"/>
</dbReference>
<reference evidence="1 2" key="1">
    <citation type="submission" date="2017-05" db="EMBL/GenBank/DDBJ databases">
        <authorList>
            <person name="Song R."/>
            <person name="Chenine A.L."/>
            <person name="Ruprecht R.M."/>
        </authorList>
    </citation>
    <scope>NUCLEOTIDE SEQUENCE [LARGE SCALE GENOMIC DNA]</scope>
    <source>
        <strain evidence="1 2">S567_C10_BS</strain>
    </source>
</reference>
<evidence type="ECO:0000313" key="2">
    <source>
        <dbReference type="Proteomes" id="UP000194857"/>
    </source>
</evidence>
<dbReference type="EMBL" id="NFFZ01000004">
    <property type="protein sequence ID" value="OTI63126.1"/>
    <property type="molecule type" value="Genomic_DNA"/>
</dbReference>
<proteinExistence type="predicted"/>
<gene>
    <name evidence="1" type="ORF">CAZ10_09835</name>
</gene>
<evidence type="ECO:0000313" key="1">
    <source>
        <dbReference type="EMBL" id="OTI63126.1"/>
    </source>
</evidence>
<name>A0A241XSJ6_PSEAI</name>
<sequence>MTSSNPFNALCWVNQTTFPADLEEGLVALGAPADVARDISSAYQLTSDRNLMRFYEEYAYATEDADWQKYLCAFLTQRMAQYQLATCDEDQELNSSGNEHEDPNSPEITAPELIQVPSSADSYGFGYVDGTDLSSLRLYRDHLVAILDSFPEGPLVTADKYQQDITLLNKLADEAHAQMQEAFTERDEVISRHEGDGTTSNKYKAELYDEVWQKARVLGFSNVTMALDALHKVSVKPELLEAARKAYARLKSRTGTDSGAAINIADHCDMQAFEGFFGKAPIETPA</sequence>
<dbReference type="AlphaFoldDB" id="A0A241XSJ6"/>
<accession>A0A241XSJ6</accession>
<organism evidence="1 2">
    <name type="scientific">Pseudomonas aeruginosa</name>
    <dbReference type="NCBI Taxonomy" id="287"/>
    <lineage>
        <taxon>Bacteria</taxon>
        <taxon>Pseudomonadati</taxon>
        <taxon>Pseudomonadota</taxon>
        <taxon>Gammaproteobacteria</taxon>
        <taxon>Pseudomonadales</taxon>
        <taxon>Pseudomonadaceae</taxon>
        <taxon>Pseudomonas</taxon>
    </lineage>
</organism>
<comment type="caution">
    <text evidence="1">The sequence shown here is derived from an EMBL/GenBank/DDBJ whole genome shotgun (WGS) entry which is preliminary data.</text>
</comment>